<evidence type="ECO:0000259" key="1">
    <source>
        <dbReference type="Pfam" id="PF07596"/>
    </source>
</evidence>
<dbReference type="NCBIfam" id="TIGR04294">
    <property type="entry name" value="pre_pil_HX9DG"/>
    <property type="match status" value="1"/>
</dbReference>
<dbReference type="PROSITE" id="PS00409">
    <property type="entry name" value="PROKAR_NTER_METHYL"/>
    <property type="match status" value="1"/>
</dbReference>
<dbReference type="NCBIfam" id="TIGR02532">
    <property type="entry name" value="IV_pilin_GFxxxE"/>
    <property type="match status" value="1"/>
</dbReference>
<reference evidence="2 3" key="1">
    <citation type="submission" date="2019-02" db="EMBL/GenBank/DDBJ databases">
        <title>Deep-cultivation of Planctomycetes and their phenomic and genomic characterization uncovers novel biology.</title>
        <authorList>
            <person name="Wiegand S."/>
            <person name="Jogler M."/>
            <person name="Boedeker C."/>
            <person name="Pinto D."/>
            <person name="Vollmers J."/>
            <person name="Rivas-Marin E."/>
            <person name="Kohn T."/>
            <person name="Peeters S.H."/>
            <person name="Heuer A."/>
            <person name="Rast P."/>
            <person name="Oberbeckmann S."/>
            <person name="Bunk B."/>
            <person name="Jeske O."/>
            <person name="Meyerdierks A."/>
            <person name="Storesund J.E."/>
            <person name="Kallscheuer N."/>
            <person name="Luecker S."/>
            <person name="Lage O.M."/>
            <person name="Pohl T."/>
            <person name="Merkel B.J."/>
            <person name="Hornburger P."/>
            <person name="Mueller R.-W."/>
            <person name="Bruemmer F."/>
            <person name="Labrenz M."/>
            <person name="Spormann A.M."/>
            <person name="Op den Camp H."/>
            <person name="Overmann J."/>
            <person name="Amann R."/>
            <person name="Jetten M.S.M."/>
            <person name="Mascher T."/>
            <person name="Medema M.H."/>
            <person name="Devos D.P."/>
            <person name="Kaster A.-K."/>
            <person name="Ovreas L."/>
            <person name="Rohde M."/>
            <person name="Galperin M.Y."/>
            <person name="Jogler C."/>
        </authorList>
    </citation>
    <scope>NUCLEOTIDE SEQUENCE [LARGE SCALE GENOMIC DNA]</scope>
    <source>
        <strain evidence="2 3">Q31a</strain>
    </source>
</reference>
<dbReference type="PANTHER" id="PTHR30093">
    <property type="entry name" value="GENERAL SECRETION PATHWAY PROTEIN G"/>
    <property type="match status" value="1"/>
</dbReference>
<dbReference type="InterPro" id="IPR011453">
    <property type="entry name" value="DUF1559"/>
</dbReference>
<dbReference type="RefSeq" id="WP_145085805.1">
    <property type="nucleotide sequence ID" value="NZ_CP036298.1"/>
</dbReference>
<dbReference type="SUPFAM" id="SSF54523">
    <property type="entry name" value="Pili subunits"/>
    <property type="match status" value="1"/>
</dbReference>
<evidence type="ECO:0000313" key="2">
    <source>
        <dbReference type="EMBL" id="QDV27821.1"/>
    </source>
</evidence>
<sequence>MSRQRGFTLVELLVVIAIIGILVGLLLPAVQAAREAARRMSCSNNVKQLTLAMHNYESSHKKLPFGWNTHGTLWSAMLLPYIEQGNLYSTLEFSESRNWATNNTPNETSLSVVMSAFRCPSLPIQEHLDYNSVAGRVPVSYRASGGSEVTSDDTSTRPIPDTKSFEMLNLNGAFYACSATRFGDIPDGLSNTVLIGESQTDPEFVKDGQGMDFWAIGSPQADPCRCTGSNNGTEFSEAAGSFYMAMNLRIHDPGAHGRLIELAFGSYHVGGGTFGLGDGSVQFISDSIDLQTYRNLGARNDGQVVQADF</sequence>
<evidence type="ECO:0000313" key="3">
    <source>
        <dbReference type="Proteomes" id="UP000318017"/>
    </source>
</evidence>
<dbReference type="Pfam" id="PF07963">
    <property type="entry name" value="N_methyl"/>
    <property type="match status" value="1"/>
</dbReference>
<protein>
    <submittedName>
        <fullName evidence="2">Type II secretion system protein G</fullName>
    </submittedName>
</protein>
<dbReference type="InterPro" id="IPR012902">
    <property type="entry name" value="N_methyl_site"/>
</dbReference>
<dbReference type="InterPro" id="IPR045584">
    <property type="entry name" value="Pilin-like"/>
</dbReference>
<dbReference type="AlphaFoldDB" id="A0A518GGV0"/>
<accession>A0A518GGV0</accession>
<keyword evidence="3" id="KW-1185">Reference proteome</keyword>
<organism evidence="2 3">
    <name type="scientific">Aureliella helgolandensis</name>
    <dbReference type="NCBI Taxonomy" id="2527968"/>
    <lineage>
        <taxon>Bacteria</taxon>
        <taxon>Pseudomonadati</taxon>
        <taxon>Planctomycetota</taxon>
        <taxon>Planctomycetia</taxon>
        <taxon>Pirellulales</taxon>
        <taxon>Pirellulaceae</taxon>
        <taxon>Aureliella</taxon>
    </lineage>
</organism>
<dbReference type="InterPro" id="IPR027558">
    <property type="entry name" value="Pre_pil_HX9DG_C"/>
</dbReference>
<dbReference type="PANTHER" id="PTHR30093:SF2">
    <property type="entry name" value="TYPE II SECRETION SYSTEM PROTEIN H"/>
    <property type="match status" value="1"/>
</dbReference>
<dbReference type="Gene3D" id="3.30.700.10">
    <property type="entry name" value="Glycoprotein, Type 4 Pilin"/>
    <property type="match status" value="1"/>
</dbReference>
<dbReference type="KEGG" id="ahel:Q31a_62140"/>
<dbReference type="Proteomes" id="UP000318017">
    <property type="component" value="Chromosome"/>
</dbReference>
<name>A0A518GGV0_9BACT</name>
<dbReference type="OrthoDB" id="249131at2"/>
<gene>
    <name evidence="2" type="primary">pulG_7</name>
    <name evidence="2" type="ORF">Q31a_62140</name>
</gene>
<feature type="domain" description="DUF1559" evidence="1">
    <location>
        <begin position="31"/>
        <end position="291"/>
    </location>
</feature>
<proteinExistence type="predicted"/>
<dbReference type="EMBL" id="CP036298">
    <property type="protein sequence ID" value="QDV27821.1"/>
    <property type="molecule type" value="Genomic_DNA"/>
</dbReference>
<dbReference type="Pfam" id="PF07596">
    <property type="entry name" value="SBP_bac_10"/>
    <property type="match status" value="1"/>
</dbReference>